<dbReference type="InterPro" id="IPR048031">
    <property type="entry name" value="ScyD/ScyE-like"/>
</dbReference>
<dbReference type="RefSeq" id="WP_144893373.1">
    <property type="nucleotide sequence ID" value="NZ_CP042218.1"/>
</dbReference>
<evidence type="ECO:0000256" key="1">
    <source>
        <dbReference type="SAM" id="SignalP"/>
    </source>
</evidence>
<organism evidence="2 3">
    <name type="scientific">Luteimonas granuli</name>
    <dbReference type="NCBI Taxonomy" id="1176533"/>
    <lineage>
        <taxon>Bacteria</taxon>
        <taxon>Pseudomonadati</taxon>
        <taxon>Pseudomonadota</taxon>
        <taxon>Gammaproteobacteria</taxon>
        <taxon>Lysobacterales</taxon>
        <taxon>Lysobacteraceae</taxon>
        <taxon>Luteimonas</taxon>
    </lineage>
</organism>
<feature type="signal peptide" evidence="1">
    <location>
        <begin position="1"/>
        <end position="18"/>
    </location>
</feature>
<feature type="chain" id="PRO_5021937800" evidence="1">
    <location>
        <begin position="19"/>
        <end position="343"/>
    </location>
</feature>
<reference evidence="2 3" key="1">
    <citation type="submission" date="2019-07" db="EMBL/GenBank/DDBJ databases">
        <title>Full genome sequence of Luteimonas sp. Gr-4.</title>
        <authorList>
            <person name="Im W.-T."/>
        </authorList>
    </citation>
    <scope>NUCLEOTIDE SEQUENCE [LARGE SCALE GENOMIC DNA]</scope>
    <source>
        <strain evidence="2 3">Gr-4</strain>
    </source>
</reference>
<dbReference type="InterPro" id="IPR011042">
    <property type="entry name" value="6-blade_b-propeller_TolB-like"/>
</dbReference>
<sequence>MRTLFLAASLLLPAPVLAATSVDVVMSGLDNPRGLAFAANGDLYVAEAGRGGTHPCLEVRGVAFCYGPTGAISRLRHGRQQRVATGLPSLSDPAGAEVGGPNDISFQGGVGYVTVGLAGVAPERRAELGTAGRALGHLLQVTPAGQWHVIADISAHEAAENPAGGAIETNPFAVLAEPGARLVTDAAGNSLLRVAASGRIRTVATFDSRPAAPTDAVPTGFVRGPDGALYVGQLTGAPFIEGTASVFRVVEGAAPTVWATGFKTIIDIGFGEDGSLYVLQHATGPMFFAGPGQLIRVAPDGSRSLVLGGLDRPTGLAVGPDGALYVSNRGVTAMAGEVLRIVP</sequence>
<dbReference type="OrthoDB" id="241638at2"/>
<dbReference type="AlphaFoldDB" id="A0A518N6K5"/>
<dbReference type="EMBL" id="CP042218">
    <property type="protein sequence ID" value="QDW67556.1"/>
    <property type="molecule type" value="Genomic_DNA"/>
</dbReference>
<dbReference type="Gene3D" id="2.120.10.30">
    <property type="entry name" value="TolB, C-terminal domain"/>
    <property type="match status" value="1"/>
</dbReference>
<evidence type="ECO:0000313" key="3">
    <source>
        <dbReference type="Proteomes" id="UP000316584"/>
    </source>
</evidence>
<protein>
    <submittedName>
        <fullName evidence="2">ScyD/ScyE family protein</fullName>
    </submittedName>
</protein>
<evidence type="ECO:0000313" key="2">
    <source>
        <dbReference type="EMBL" id="QDW67556.1"/>
    </source>
</evidence>
<dbReference type="Proteomes" id="UP000316584">
    <property type="component" value="Chromosome"/>
</dbReference>
<keyword evidence="3" id="KW-1185">Reference proteome</keyword>
<gene>
    <name evidence="2" type="ORF">FPZ22_12265</name>
</gene>
<name>A0A518N6K5_9GAMM</name>
<dbReference type="SUPFAM" id="SSF101898">
    <property type="entry name" value="NHL repeat"/>
    <property type="match status" value="1"/>
</dbReference>
<proteinExistence type="predicted"/>
<accession>A0A518N6K5</accession>
<keyword evidence="1" id="KW-0732">Signal</keyword>
<dbReference type="KEGG" id="lug:FPZ22_12265"/>
<dbReference type="NCBIfam" id="NF033206">
    <property type="entry name" value="ScyE_fam"/>
    <property type="match status" value="1"/>
</dbReference>